<gene>
    <name evidence="1" type="ORF">C449_05257</name>
</gene>
<comment type="caution">
    <text evidence="1">The sequence shown here is derived from an EMBL/GenBank/DDBJ whole genome shotgun (WGS) entry which is preliminary data.</text>
</comment>
<evidence type="ECO:0000313" key="1">
    <source>
        <dbReference type="EMBL" id="EMA46086.1"/>
    </source>
</evidence>
<dbReference type="EMBL" id="AOMD01000015">
    <property type="protein sequence ID" value="EMA46086.1"/>
    <property type="molecule type" value="Genomic_DNA"/>
</dbReference>
<reference evidence="1 2" key="1">
    <citation type="journal article" date="2014" name="PLoS Genet.">
        <title>Phylogenetically driven sequencing of extremely halophilic archaea reveals strategies for static and dynamic osmo-response.</title>
        <authorList>
            <person name="Becker E.A."/>
            <person name="Seitzer P.M."/>
            <person name="Tritt A."/>
            <person name="Larsen D."/>
            <person name="Krusor M."/>
            <person name="Yao A.I."/>
            <person name="Wu D."/>
            <person name="Madern D."/>
            <person name="Eisen J.A."/>
            <person name="Darling A.E."/>
            <person name="Facciotti M.T."/>
        </authorList>
    </citation>
    <scope>NUCLEOTIDE SEQUENCE [LARGE SCALE GENOMIC DNA]</scope>
    <source>
        <strain evidence="1 2">DSM 5350</strain>
    </source>
</reference>
<proteinExistence type="predicted"/>
<dbReference type="InParanoid" id="M0MKA9"/>
<dbReference type="RefSeq" id="WP_006076908.1">
    <property type="nucleotide sequence ID" value="NZ_AOMD01000015.1"/>
</dbReference>
<dbReference type="PATRIC" id="fig|1227455.4.peg.1067"/>
<protein>
    <submittedName>
        <fullName evidence="1">Family 2 glycosyl transferase</fullName>
    </submittedName>
</protein>
<accession>M0MKA9</accession>
<dbReference type="Proteomes" id="UP000011669">
    <property type="component" value="Unassembled WGS sequence"/>
</dbReference>
<evidence type="ECO:0000313" key="2">
    <source>
        <dbReference type="Proteomes" id="UP000011669"/>
    </source>
</evidence>
<name>M0MKA9_9EURY</name>
<dbReference type="AlphaFoldDB" id="M0MKA9"/>
<organism evidence="1 2">
    <name type="scientific">Halococcus saccharolyticus DSM 5350</name>
    <dbReference type="NCBI Taxonomy" id="1227455"/>
    <lineage>
        <taxon>Archaea</taxon>
        <taxon>Methanobacteriati</taxon>
        <taxon>Methanobacteriota</taxon>
        <taxon>Stenosarchaea group</taxon>
        <taxon>Halobacteria</taxon>
        <taxon>Halobacteriales</taxon>
        <taxon>Halococcaceae</taxon>
        <taxon>Halococcus</taxon>
    </lineage>
</organism>
<sequence>MAARREPRREPRFRQWKAFVKWRALIAYLRGDRSWGEIARSGFDK</sequence>
<dbReference type="GO" id="GO:0016740">
    <property type="term" value="F:transferase activity"/>
    <property type="evidence" value="ECO:0007669"/>
    <property type="project" value="UniProtKB-KW"/>
</dbReference>
<keyword evidence="2" id="KW-1185">Reference proteome</keyword>
<keyword evidence="1" id="KW-0808">Transferase</keyword>